<feature type="region of interest" description="Disordered" evidence="1">
    <location>
        <begin position="40"/>
        <end position="99"/>
    </location>
</feature>
<dbReference type="EMBL" id="SPLM01000003">
    <property type="protein sequence ID" value="TMW67894.1"/>
    <property type="molecule type" value="Genomic_DNA"/>
</dbReference>
<name>A0A8K1CRG2_PYTOL</name>
<feature type="compositionally biased region" description="Basic and acidic residues" evidence="1">
    <location>
        <begin position="90"/>
        <end position="99"/>
    </location>
</feature>
<evidence type="ECO:0000256" key="1">
    <source>
        <dbReference type="SAM" id="MobiDB-lite"/>
    </source>
</evidence>
<feature type="compositionally biased region" description="Basic residues" evidence="1">
    <location>
        <begin position="75"/>
        <end position="89"/>
    </location>
</feature>
<feature type="compositionally biased region" description="Low complexity" evidence="1">
    <location>
        <begin position="51"/>
        <end position="74"/>
    </location>
</feature>
<dbReference type="AlphaFoldDB" id="A0A8K1CRG2"/>
<proteinExistence type="predicted"/>
<keyword evidence="3" id="KW-1185">Reference proteome</keyword>
<reference evidence="2" key="1">
    <citation type="submission" date="2019-03" db="EMBL/GenBank/DDBJ databases">
        <title>Long read genome sequence of the mycoparasitic Pythium oligandrum ATCC 38472 isolated from sugarbeet rhizosphere.</title>
        <authorList>
            <person name="Gaulin E."/>
        </authorList>
    </citation>
    <scope>NUCLEOTIDE SEQUENCE</scope>
    <source>
        <strain evidence="2">ATCC 38472_TT</strain>
    </source>
</reference>
<accession>A0A8K1CRG2</accession>
<dbReference type="OrthoDB" id="124765at2759"/>
<evidence type="ECO:0000313" key="2">
    <source>
        <dbReference type="EMBL" id="TMW67894.1"/>
    </source>
</evidence>
<evidence type="ECO:0000313" key="3">
    <source>
        <dbReference type="Proteomes" id="UP000794436"/>
    </source>
</evidence>
<organism evidence="2 3">
    <name type="scientific">Pythium oligandrum</name>
    <name type="common">Mycoparasitic fungus</name>
    <dbReference type="NCBI Taxonomy" id="41045"/>
    <lineage>
        <taxon>Eukaryota</taxon>
        <taxon>Sar</taxon>
        <taxon>Stramenopiles</taxon>
        <taxon>Oomycota</taxon>
        <taxon>Peronosporomycetes</taxon>
        <taxon>Pythiales</taxon>
        <taxon>Pythiaceae</taxon>
        <taxon>Pythium</taxon>
    </lineage>
</organism>
<sequence>MSSRKTTKMSEELSDVETLDAVVAFIDDFYEADAPLIEGFSSSSEDAVPNATSSSGGDADASSEATASPPQTTTTRRRPAKAPKRQNHNRARDQRKEELSLLRQEEEALRVRLLQLVMAKATGEFERQRSVEETDTRPEALRQEMLAVWKDMAMRQYGRRKTAETENTRLRDQVQSQRKVIQSLQSILVRHEKPQLAPTPNWLAYTAGSDSVHRTRVFVELLTDLKQAHSVTNAWLDSSRANPLTGGKFDDTRVATLSPTQHALEMIYARLLPIDFRTAADTYWHTGINEHCQMFDIYREHAKVEGRDTVLYSQIVHDGDKSTVRLHTHVSVQKFEEENRIILLIAARPEAIHIDGERVTDVTMTEQYWVVFQAPEGKPQNACLMLSFGRANFKLDAAVASATHAVSTLSTHVHERISGHLNSAVECMEDRILSK</sequence>
<comment type="caution">
    <text evidence="2">The sequence shown here is derived from an EMBL/GenBank/DDBJ whole genome shotgun (WGS) entry which is preliminary data.</text>
</comment>
<gene>
    <name evidence="2" type="ORF">Poli38472_007566</name>
</gene>
<protein>
    <submittedName>
        <fullName evidence="2">Uncharacterized protein</fullName>
    </submittedName>
</protein>
<dbReference type="Proteomes" id="UP000794436">
    <property type="component" value="Unassembled WGS sequence"/>
</dbReference>